<dbReference type="GO" id="GO:0016151">
    <property type="term" value="F:nickel cation binding"/>
    <property type="evidence" value="ECO:0007669"/>
    <property type="project" value="InterPro"/>
</dbReference>
<dbReference type="InterPro" id="IPR005848">
    <property type="entry name" value="Urease_asu"/>
</dbReference>
<dbReference type="OrthoDB" id="2994200at2759"/>
<reference evidence="8" key="1">
    <citation type="submission" date="2022-07" db="EMBL/GenBank/DDBJ databases">
        <title>Genome Sequence of Agrocybe chaxingu.</title>
        <authorList>
            <person name="Buettner E."/>
        </authorList>
    </citation>
    <scope>NUCLEOTIDE SEQUENCE</scope>
    <source>
        <strain evidence="8">MP-N11</strain>
    </source>
</reference>
<dbReference type="EC" id="3.5.1.5" evidence="2"/>
<evidence type="ECO:0000256" key="1">
    <source>
        <dbReference type="ARBA" id="ARBA00004897"/>
    </source>
</evidence>
<dbReference type="Pfam" id="PF01979">
    <property type="entry name" value="Amidohydro_1"/>
    <property type="match status" value="1"/>
</dbReference>
<protein>
    <recommendedName>
        <fullName evidence="2">urease</fullName>
        <ecNumber evidence="2">3.5.1.5</ecNumber>
    </recommendedName>
</protein>
<dbReference type="PANTHER" id="PTHR33569:SF1">
    <property type="entry name" value="UREASE"/>
    <property type="match status" value="1"/>
</dbReference>
<dbReference type="PANTHER" id="PTHR33569">
    <property type="entry name" value="UREASE"/>
    <property type="match status" value="1"/>
</dbReference>
<accession>A0A9W8MXS5</accession>
<evidence type="ECO:0000313" key="9">
    <source>
        <dbReference type="Proteomes" id="UP001148786"/>
    </source>
</evidence>
<keyword evidence="9" id="KW-1185">Reference proteome</keyword>
<proteinExistence type="inferred from homology"/>
<evidence type="ECO:0000256" key="4">
    <source>
        <dbReference type="ARBA" id="ARBA00022801"/>
    </source>
</evidence>
<dbReference type="GO" id="GO:0009039">
    <property type="term" value="F:urease activity"/>
    <property type="evidence" value="ECO:0007669"/>
    <property type="project" value="UniProtKB-EC"/>
</dbReference>
<keyword evidence="3" id="KW-0533">Nickel</keyword>
<gene>
    <name evidence="8" type="ORF">NLJ89_g2245</name>
</gene>
<sequence length="195" mass="21118">MGGVGRDNGRVKRYVAKYTINPAISHGISHLVGHVAVGTLADLVLWRPENFGAKPEMVLKSGVIAWAQVWIFNFDSSANNNLSQKMGDANASIPTVQPSYSKPMWGAHPGSAALNSVAFVSQLSITSGTIASYGLSKRFEAVKGCRNIGKKDMKWNDKTPKMEVDPEIYEVRADGVLMDVPPAAKLPLGRAYNLF</sequence>
<dbReference type="EMBL" id="JANKHO010000134">
    <property type="protein sequence ID" value="KAJ3514649.1"/>
    <property type="molecule type" value="Genomic_DNA"/>
</dbReference>
<dbReference type="AlphaFoldDB" id="A0A9W8MXS5"/>
<comment type="caution">
    <text evidence="8">The sequence shown here is derived from an EMBL/GenBank/DDBJ whole genome shotgun (WGS) entry which is preliminary data.</text>
</comment>
<dbReference type="InterPro" id="IPR006680">
    <property type="entry name" value="Amidohydro-rel"/>
</dbReference>
<dbReference type="SUPFAM" id="SSF51338">
    <property type="entry name" value="Composite domain of metallo-dependent hydrolases"/>
    <property type="match status" value="1"/>
</dbReference>
<dbReference type="InterPro" id="IPR017951">
    <property type="entry name" value="Urease_asu_c"/>
</dbReference>
<keyword evidence="4" id="KW-0378">Hydrolase</keyword>
<evidence type="ECO:0000256" key="2">
    <source>
        <dbReference type="ARBA" id="ARBA00012934"/>
    </source>
</evidence>
<dbReference type="Proteomes" id="UP001148786">
    <property type="component" value="Unassembled WGS sequence"/>
</dbReference>
<evidence type="ECO:0000259" key="7">
    <source>
        <dbReference type="PROSITE" id="PS51368"/>
    </source>
</evidence>
<name>A0A9W8MXS5_9AGAR</name>
<dbReference type="InterPro" id="IPR032466">
    <property type="entry name" value="Metal_Hydrolase"/>
</dbReference>
<comment type="pathway">
    <text evidence="1">Nitrogen metabolism; urea degradation; CO(2) and NH(3) from urea (urease route): step 1/1.</text>
</comment>
<evidence type="ECO:0000256" key="3">
    <source>
        <dbReference type="ARBA" id="ARBA00022596"/>
    </source>
</evidence>
<dbReference type="PRINTS" id="PR01752">
    <property type="entry name" value="UREASE"/>
</dbReference>
<dbReference type="PROSITE" id="PS51368">
    <property type="entry name" value="UREASE_3"/>
    <property type="match status" value="1"/>
</dbReference>
<evidence type="ECO:0000256" key="6">
    <source>
        <dbReference type="RuleBase" id="RU004158"/>
    </source>
</evidence>
<dbReference type="SUPFAM" id="SSF51556">
    <property type="entry name" value="Metallo-dependent hydrolases"/>
    <property type="match status" value="1"/>
</dbReference>
<dbReference type="InterPro" id="IPR011059">
    <property type="entry name" value="Metal-dep_hydrolase_composite"/>
</dbReference>
<evidence type="ECO:0000256" key="5">
    <source>
        <dbReference type="PROSITE-ProRule" id="PRU00700"/>
    </source>
</evidence>
<evidence type="ECO:0000313" key="8">
    <source>
        <dbReference type="EMBL" id="KAJ3514649.1"/>
    </source>
</evidence>
<comment type="caution">
    <text evidence="5">Lacks conserved residue(s) required for the propagation of feature annotation.</text>
</comment>
<feature type="domain" description="Urease" evidence="7">
    <location>
        <begin position="1"/>
        <end position="195"/>
    </location>
</feature>
<organism evidence="8 9">
    <name type="scientific">Agrocybe chaxingu</name>
    <dbReference type="NCBI Taxonomy" id="84603"/>
    <lineage>
        <taxon>Eukaryota</taxon>
        <taxon>Fungi</taxon>
        <taxon>Dikarya</taxon>
        <taxon>Basidiomycota</taxon>
        <taxon>Agaricomycotina</taxon>
        <taxon>Agaricomycetes</taxon>
        <taxon>Agaricomycetidae</taxon>
        <taxon>Agaricales</taxon>
        <taxon>Agaricineae</taxon>
        <taxon>Strophariaceae</taxon>
        <taxon>Agrocybe</taxon>
    </lineage>
</organism>
<dbReference type="InterPro" id="IPR050069">
    <property type="entry name" value="Urease_subunit"/>
</dbReference>
<comment type="similarity">
    <text evidence="6">Belongs to the metallo-dependent hydrolases superfamily. Urease alpha subunit family.</text>
</comment>
<dbReference type="Gene3D" id="3.20.20.140">
    <property type="entry name" value="Metal-dependent hydrolases"/>
    <property type="match status" value="2"/>
</dbReference>